<dbReference type="GO" id="GO:0016757">
    <property type="term" value="F:glycosyltransferase activity"/>
    <property type="evidence" value="ECO:0007669"/>
    <property type="project" value="UniProtKB-KW"/>
</dbReference>
<dbReference type="Gene3D" id="3.90.550.10">
    <property type="entry name" value="Spore Coat Polysaccharide Biosynthesis Protein SpsA, Chain A"/>
    <property type="match status" value="1"/>
</dbReference>
<evidence type="ECO:0000313" key="7">
    <source>
        <dbReference type="Proteomes" id="UP001159370"/>
    </source>
</evidence>
<name>A0AA43KH41_9CYAN</name>
<dbReference type="EMBL" id="JANQDL010000111">
    <property type="protein sequence ID" value="MDH6065475.1"/>
    <property type="molecule type" value="Genomic_DNA"/>
</dbReference>
<organism evidence="6 7">
    <name type="scientific">Umezakia ovalisporum FSS-62</name>
    <dbReference type="NCBI Taxonomy" id="2971776"/>
    <lineage>
        <taxon>Bacteria</taxon>
        <taxon>Bacillati</taxon>
        <taxon>Cyanobacteriota</taxon>
        <taxon>Cyanophyceae</taxon>
        <taxon>Nostocales</taxon>
        <taxon>Nodulariaceae</taxon>
        <taxon>Umezakia</taxon>
    </lineage>
</organism>
<reference evidence="6 7" key="1">
    <citation type="journal article" date="2023" name="J. Phycol.">
        <title>Chrysosporum ovalisporum is synonymous with the true-branching cyanobacterium Umezakia natans (Nostocales/Aphanizomenonaceae).</title>
        <authorList>
            <person name="McGregor G.B."/>
            <person name="Sendall B.C."/>
            <person name="Niiyama Y."/>
            <person name="Tuji A."/>
            <person name="Willis A."/>
        </authorList>
    </citation>
    <scope>NUCLEOTIDE SEQUENCE [LARGE SCALE GENOMIC DNA]</scope>
    <source>
        <strain evidence="6 7">FSS-62</strain>
    </source>
</reference>
<comment type="caution">
    <text evidence="6">The sequence shown here is derived from an EMBL/GenBank/DDBJ whole genome shotgun (WGS) entry which is preliminary data.</text>
</comment>
<dbReference type="InterPro" id="IPR029044">
    <property type="entry name" value="Nucleotide-diphossugar_trans"/>
</dbReference>
<proteinExistence type="inferred from homology"/>
<keyword evidence="4" id="KW-0808">Transferase</keyword>
<evidence type="ECO:0000256" key="4">
    <source>
        <dbReference type="ARBA" id="ARBA00022679"/>
    </source>
</evidence>
<dbReference type="AlphaFoldDB" id="A0AA43KH41"/>
<evidence type="ECO:0000256" key="5">
    <source>
        <dbReference type="SAM" id="Phobius"/>
    </source>
</evidence>
<evidence type="ECO:0000256" key="3">
    <source>
        <dbReference type="ARBA" id="ARBA00022676"/>
    </source>
</evidence>
<keyword evidence="3" id="KW-0328">Glycosyltransferase</keyword>
<sequence>MFIYPNIAIMLINWNGSQDTLKCLHSLANIDYPREYISIWIADNGSSDNSLEVLDPQVKMMRQSGWQMVNLLKLGHNFGSPGAFNQIYSNIPPNIDILIRLDNDVILEPRSIKQVATRFNQDSDLAILGVQSFLDDSPLTKCSGAWYFNWGLNTQYVRVPEQMVECDSVVGNFMAIRNSSIQQLKYLFDEKLFITFDDCELCIRIKKYLNQKVVFDPSIICYYRCGGSTAKVKRFVTYCYHRNSIFIFKQYAPRNVYFAAGVIVIFLRLFKAFLLGDRLRISAYLDGALSRFDNTRICNG</sequence>
<dbReference type="PANTHER" id="PTHR43179:SF12">
    <property type="entry name" value="GALACTOFURANOSYLTRANSFERASE GLFT2"/>
    <property type="match status" value="1"/>
</dbReference>
<protein>
    <submittedName>
        <fullName evidence="6">Glycosyltransferase family 2 protein</fullName>
    </submittedName>
</protein>
<dbReference type="Proteomes" id="UP001159370">
    <property type="component" value="Unassembled WGS sequence"/>
</dbReference>
<comment type="similarity">
    <text evidence="2">Belongs to the glycosyltransferase 2 family.</text>
</comment>
<gene>
    <name evidence="6" type="ORF">NWP23_17295</name>
</gene>
<comment type="pathway">
    <text evidence="1">Cell wall biogenesis; cell wall polysaccharide biosynthesis.</text>
</comment>
<evidence type="ECO:0000256" key="2">
    <source>
        <dbReference type="ARBA" id="ARBA00006739"/>
    </source>
</evidence>
<keyword evidence="5" id="KW-0472">Membrane</keyword>
<evidence type="ECO:0000256" key="1">
    <source>
        <dbReference type="ARBA" id="ARBA00004776"/>
    </source>
</evidence>
<evidence type="ECO:0000313" key="6">
    <source>
        <dbReference type="EMBL" id="MDH6065475.1"/>
    </source>
</evidence>
<dbReference type="Pfam" id="PF13641">
    <property type="entry name" value="Glyco_tranf_2_3"/>
    <property type="match status" value="1"/>
</dbReference>
<keyword evidence="5" id="KW-1133">Transmembrane helix</keyword>
<dbReference type="RefSeq" id="WP_280701039.1">
    <property type="nucleotide sequence ID" value="NZ_JANQDL010000111.1"/>
</dbReference>
<feature type="transmembrane region" description="Helical" evidence="5">
    <location>
        <begin position="256"/>
        <end position="275"/>
    </location>
</feature>
<dbReference type="PANTHER" id="PTHR43179">
    <property type="entry name" value="RHAMNOSYLTRANSFERASE WBBL"/>
    <property type="match status" value="1"/>
</dbReference>
<keyword evidence="5" id="KW-0812">Transmembrane</keyword>
<dbReference type="SUPFAM" id="SSF53448">
    <property type="entry name" value="Nucleotide-diphospho-sugar transferases"/>
    <property type="match status" value="1"/>
</dbReference>
<accession>A0AA43KH41</accession>